<feature type="domain" description="HTH lysR-type" evidence="5">
    <location>
        <begin position="1"/>
        <end position="59"/>
    </location>
</feature>
<evidence type="ECO:0000256" key="2">
    <source>
        <dbReference type="ARBA" id="ARBA00023015"/>
    </source>
</evidence>
<dbReference type="Proteomes" id="UP000032352">
    <property type="component" value="Chromosome pTvir"/>
</dbReference>
<comment type="similarity">
    <text evidence="1">Belongs to the LysR transcriptional regulatory family.</text>
</comment>
<dbReference type="InterPro" id="IPR036388">
    <property type="entry name" value="WH-like_DNA-bd_sf"/>
</dbReference>
<proteinExistence type="inferred from homology"/>
<dbReference type="SUPFAM" id="SSF46785">
    <property type="entry name" value="Winged helix' DNA-binding domain"/>
    <property type="match status" value="1"/>
</dbReference>
<dbReference type="InterPro" id="IPR000847">
    <property type="entry name" value="LysR_HTH_N"/>
</dbReference>
<accession>A0AAE9Z9A5</accession>
<evidence type="ECO:0000256" key="3">
    <source>
        <dbReference type="ARBA" id="ARBA00023125"/>
    </source>
</evidence>
<dbReference type="Gene3D" id="1.10.10.10">
    <property type="entry name" value="Winged helix-like DNA-binding domain superfamily/Winged helix DNA-binding domain"/>
    <property type="match status" value="1"/>
</dbReference>
<dbReference type="InterPro" id="IPR005119">
    <property type="entry name" value="LysR_subst-bd"/>
</dbReference>
<dbReference type="GO" id="GO:0043565">
    <property type="term" value="F:sequence-specific DNA binding"/>
    <property type="evidence" value="ECO:0007669"/>
    <property type="project" value="TreeGrafter"/>
</dbReference>
<dbReference type="InterPro" id="IPR036390">
    <property type="entry name" value="WH_DNA-bd_sf"/>
</dbReference>
<gene>
    <name evidence="6" type="ORF">SG34_030380</name>
</gene>
<protein>
    <submittedName>
        <fullName evidence="6">LysR family transcriptional regulator</fullName>
    </submittedName>
</protein>
<evidence type="ECO:0000313" key="6">
    <source>
        <dbReference type="EMBL" id="WDE09081.1"/>
    </source>
</evidence>
<dbReference type="Pfam" id="PF03466">
    <property type="entry name" value="LysR_substrate"/>
    <property type="match status" value="1"/>
</dbReference>
<dbReference type="AlphaFoldDB" id="A0AAE9Z9A5"/>
<dbReference type="GO" id="GO:0006351">
    <property type="term" value="P:DNA-templated transcription"/>
    <property type="evidence" value="ECO:0007669"/>
    <property type="project" value="TreeGrafter"/>
</dbReference>
<dbReference type="PANTHER" id="PTHR30537">
    <property type="entry name" value="HTH-TYPE TRANSCRIPTIONAL REGULATOR"/>
    <property type="match status" value="1"/>
</dbReference>
<dbReference type="CDD" id="cd08422">
    <property type="entry name" value="PBP2_CrgA_like"/>
    <property type="match status" value="1"/>
</dbReference>
<dbReference type="RefSeq" id="WP_044841575.1">
    <property type="nucleotide sequence ID" value="NZ_CP059734.1"/>
</dbReference>
<dbReference type="PANTHER" id="PTHR30537:SF5">
    <property type="entry name" value="HTH-TYPE TRANSCRIPTIONAL ACTIVATOR TTDR-RELATED"/>
    <property type="match status" value="1"/>
</dbReference>
<organism evidence="6 7">
    <name type="scientific">Thalassomonas viridans</name>
    <dbReference type="NCBI Taxonomy" id="137584"/>
    <lineage>
        <taxon>Bacteria</taxon>
        <taxon>Pseudomonadati</taxon>
        <taxon>Pseudomonadota</taxon>
        <taxon>Gammaproteobacteria</taxon>
        <taxon>Alteromonadales</taxon>
        <taxon>Colwelliaceae</taxon>
        <taxon>Thalassomonas</taxon>
    </lineage>
</organism>
<evidence type="ECO:0000259" key="5">
    <source>
        <dbReference type="PROSITE" id="PS50931"/>
    </source>
</evidence>
<keyword evidence="7" id="KW-1185">Reference proteome</keyword>
<keyword evidence="2" id="KW-0805">Transcription regulation</keyword>
<evidence type="ECO:0000256" key="1">
    <source>
        <dbReference type="ARBA" id="ARBA00009437"/>
    </source>
</evidence>
<dbReference type="SUPFAM" id="SSF53850">
    <property type="entry name" value="Periplasmic binding protein-like II"/>
    <property type="match status" value="1"/>
</dbReference>
<dbReference type="KEGG" id="tvd:SG34_030380"/>
<dbReference type="InterPro" id="IPR058163">
    <property type="entry name" value="LysR-type_TF_proteobact-type"/>
</dbReference>
<keyword evidence="3" id="KW-0238">DNA-binding</keyword>
<dbReference type="EMBL" id="CP059734">
    <property type="protein sequence ID" value="WDE09081.1"/>
    <property type="molecule type" value="Genomic_DNA"/>
</dbReference>
<evidence type="ECO:0000256" key="4">
    <source>
        <dbReference type="ARBA" id="ARBA00023163"/>
    </source>
</evidence>
<name>A0AAE9Z9A5_9GAMM</name>
<dbReference type="Pfam" id="PF00126">
    <property type="entry name" value="HTH_1"/>
    <property type="match status" value="1"/>
</dbReference>
<dbReference type="PROSITE" id="PS50931">
    <property type="entry name" value="HTH_LYSR"/>
    <property type="match status" value="1"/>
</dbReference>
<evidence type="ECO:0000313" key="7">
    <source>
        <dbReference type="Proteomes" id="UP000032352"/>
    </source>
</evidence>
<keyword evidence="4" id="KW-0804">Transcription</keyword>
<dbReference type="FunFam" id="1.10.10.10:FF:000001">
    <property type="entry name" value="LysR family transcriptional regulator"/>
    <property type="match status" value="1"/>
</dbReference>
<reference evidence="6 7" key="1">
    <citation type="journal article" date="2015" name="Genome Announc.">
        <title>Draft Genome Sequences of Marine Isolates of Thalassomonas viridans and Thalassomonas actiniarum.</title>
        <authorList>
            <person name="Olonade I."/>
            <person name="van Zyl L.J."/>
            <person name="Trindade M."/>
        </authorList>
    </citation>
    <scope>NUCLEOTIDE SEQUENCE [LARGE SCALE GENOMIC DNA]</scope>
    <source>
        <strain evidence="6 7">XOM25</strain>
    </source>
</reference>
<dbReference type="GO" id="GO:0003700">
    <property type="term" value="F:DNA-binding transcription factor activity"/>
    <property type="evidence" value="ECO:0007669"/>
    <property type="project" value="InterPro"/>
</dbReference>
<dbReference type="Gene3D" id="3.40.190.290">
    <property type="match status" value="1"/>
</dbReference>
<sequence length="299" mass="33608">MNKFEAMRAFCLVAERGSFASAAEQMSVSATMISRYVKQLEQSLGCLLLKRNTRKVFLTDAGSRYLQQIQPLLFKISQVEQQVSELGQEPAGKLTISASIEFGGLYLAPLIDSYRNKFPKVALEFTLTNTPVDLFDSGIDLVFRVAPALPNASHIAQAVCTSKLSLWASPEYLLRFGTPESPQDLHQHKLLFFKHSIRKDQWLFTMDGQQKAVRFNWDWMSDNGRLLNEAAAKGMGIIQAPGYSVAPWVQNGELQEIMPAYGISPLTISAIYPHRYDLSNRVKTFVEVAKDYFKDNSVP</sequence>
<reference evidence="6 7" key="2">
    <citation type="journal article" date="2022" name="Mar. Drugs">
        <title>Bioassay-Guided Fractionation Leads to the Detection of Cholic Acid Generated by the Rare Thalassomonas sp.</title>
        <authorList>
            <person name="Pheiffer F."/>
            <person name="Schneider Y.K."/>
            <person name="Hansen E.H."/>
            <person name="Andersen J.H."/>
            <person name="Isaksson J."/>
            <person name="Busche T."/>
            <person name="R C."/>
            <person name="Kalinowski J."/>
            <person name="Zyl L.V."/>
            <person name="Trindade M."/>
        </authorList>
    </citation>
    <scope>NUCLEOTIDE SEQUENCE [LARGE SCALE GENOMIC DNA]</scope>
    <source>
        <strain evidence="6 7">XOM25</strain>
    </source>
</reference>